<keyword evidence="5 8" id="KW-1133">Transmembrane helix</keyword>
<feature type="transmembrane region" description="Helical" evidence="8">
    <location>
        <begin position="613"/>
        <end position="633"/>
    </location>
</feature>
<protein>
    <submittedName>
        <fullName evidence="10">MMPL family transporter</fullName>
    </submittedName>
</protein>
<sequence length="793" mass="82897">MTSPHHANRRPSGWLRIGIPALLVLIWLAAGSIGGPYFGKVDEVSSNDRSSFLPESADATQVNERLADFLGGDSIPAVVVVTGDGELTDDDIADVQTLADDIAEVEGVQEDVSPPIPSDDGEAVQIFVPIDASGEVGPIVDEIRSLVAEDLPSGLEGWVTGPAGFTADLVEGFLGIDGLLLGVALLAVFLILVIVYRSPLLPVLVLLTSMFALCAALLAVWWLAYAGIVVLNGQVQGILFILVIGAATDYALLYVARFRESIATGISRWDAALSAWRGAFEPILASGGTVIAGLLCLLLSDLATNRALGPIASIGIVFSMLSALTFLPALLALCGRAAFWPFIPKEPIAMIPDDLTQPVKGFWPRQARFVARHARIVWIACTIVLLAGAVGITQLKADGVPTSDLVLGSSEARDGQEVLAEHFPAGSGSPVYVIVPEQDLADTVAVLDESDGIESVSVASEDSPTGQTQVVIENGEPVFTVVGPPGTPAPEPTVSDGDVLVIGTLTDAADSVAAEDTVRELRAELDETLGAGTAIVGGETATDIDTNDTSTRDRTVIIPVILVVILVILMLLLRSLLAPVLLIGTVILSFATALGVSALVFNEVFGFPGADPAVPLYGFVFLVALGVDYNIFLMSRVREESLVHGTRPGILRGLVATGGVITSAGLVLAATFAALGVIPILFLVQIAFIVAFGVLLDTFIVRSLLVPALSYDIGKAIWWPSKLWRRDAGAAPNSNSASNARARPDTPAAAAPAAQSGGAAAHDEPLPVDIDPELVAGDGHPLTREEYRRTLEP</sequence>
<dbReference type="SUPFAM" id="SSF82866">
    <property type="entry name" value="Multidrug efflux transporter AcrB transmembrane domain"/>
    <property type="match status" value="2"/>
</dbReference>
<feature type="compositionally biased region" description="Basic and acidic residues" evidence="7">
    <location>
        <begin position="781"/>
        <end position="793"/>
    </location>
</feature>
<feature type="transmembrane region" description="Helical" evidence="8">
    <location>
        <begin position="680"/>
        <end position="701"/>
    </location>
</feature>
<comment type="caution">
    <text evidence="10">The sequence shown here is derived from an EMBL/GenBank/DDBJ whole genome shotgun (WGS) entry which is preliminary data.</text>
</comment>
<accession>A0ABS7I3C8</accession>
<keyword evidence="4 8" id="KW-0812">Transmembrane</keyword>
<dbReference type="Gene3D" id="1.20.1640.10">
    <property type="entry name" value="Multidrug efflux transporter AcrB transmembrane domain"/>
    <property type="match status" value="2"/>
</dbReference>
<dbReference type="Pfam" id="PF03176">
    <property type="entry name" value="MMPL"/>
    <property type="match status" value="2"/>
</dbReference>
<comment type="subcellular location">
    <subcellularLocation>
        <location evidence="1">Cell membrane</location>
        <topology evidence="1">Multi-pass membrane protein</topology>
    </subcellularLocation>
</comment>
<feature type="compositionally biased region" description="Low complexity" evidence="7">
    <location>
        <begin position="730"/>
        <end position="760"/>
    </location>
</feature>
<feature type="domain" description="SSD" evidence="9">
    <location>
        <begin position="585"/>
        <end position="711"/>
    </location>
</feature>
<feature type="transmembrane region" description="Helical" evidence="8">
    <location>
        <begin position="654"/>
        <end position="674"/>
    </location>
</feature>
<evidence type="ECO:0000259" key="9">
    <source>
        <dbReference type="PROSITE" id="PS50156"/>
    </source>
</evidence>
<feature type="transmembrane region" description="Helical" evidence="8">
    <location>
        <begin position="237"/>
        <end position="258"/>
    </location>
</feature>
<evidence type="ECO:0000256" key="8">
    <source>
        <dbReference type="SAM" id="Phobius"/>
    </source>
</evidence>
<feature type="transmembrane region" description="Helical" evidence="8">
    <location>
        <begin position="312"/>
        <end position="335"/>
    </location>
</feature>
<evidence type="ECO:0000256" key="7">
    <source>
        <dbReference type="SAM" id="MobiDB-lite"/>
    </source>
</evidence>
<evidence type="ECO:0000256" key="3">
    <source>
        <dbReference type="ARBA" id="ARBA00022475"/>
    </source>
</evidence>
<name>A0ABS7I3C8_9MICO</name>
<evidence type="ECO:0000256" key="2">
    <source>
        <dbReference type="ARBA" id="ARBA00010157"/>
    </source>
</evidence>
<feature type="transmembrane region" description="Helical" evidence="8">
    <location>
        <begin position="580"/>
        <end position="601"/>
    </location>
</feature>
<dbReference type="InterPro" id="IPR050545">
    <property type="entry name" value="Mycobact_MmpL"/>
</dbReference>
<evidence type="ECO:0000256" key="6">
    <source>
        <dbReference type="ARBA" id="ARBA00023136"/>
    </source>
</evidence>
<organism evidence="10 11">
    <name type="scientific">Microbacterium ureisolvens</name>
    <dbReference type="NCBI Taxonomy" id="2781186"/>
    <lineage>
        <taxon>Bacteria</taxon>
        <taxon>Bacillati</taxon>
        <taxon>Actinomycetota</taxon>
        <taxon>Actinomycetes</taxon>
        <taxon>Micrococcales</taxon>
        <taxon>Microbacteriaceae</taxon>
        <taxon>Microbacterium</taxon>
    </lineage>
</organism>
<dbReference type="Proteomes" id="UP000777440">
    <property type="component" value="Unassembled WGS sequence"/>
</dbReference>
<evidence type="ECO:0000313" key="10">
    <source>
        <dbReference type="EMBL" id="MBW9111332.1"/>
    </source>
</evidence>
<feature type="transmembrane region" description="Helical" evidence="8">
    <location>
        <begin position="178"/>
        <end position="196"/>
    </location>
</feature>
<dbReference type="EMBL" id="JAEUAX010000011">
    <property type="protein sequence ID" value="MBW9111332.1"/>
    <property type="molecule type" value="Genomic_DNA"/>
</dbReference>
<dbReference type="InterPro" id="IPR004869">
    <property type="entry name" value="MMPL_dom"/>
</dbReference>
<proteinExistence type="inferred from homology"/>
<evidence type="ECO:0000256" key="1">
    <source>
        <dbReference type="ARBA" id="ARBA00004651"/>
    </source>
</evidence>
<feature type="transmembrane region" description="Helical" evidence="8">
    <location>
        <begin position="556"/>
        <end position="573"/>
    </location>
</feature>
<keyword evidence="6 8" id="KW-0472">Membrane</keyword>
<evidence type="ECO:0000256" key="5">
    <source>
        <dbReference type="ARBA" id="ARBA00022989"/>
    </source>
</evidence>
<dbReference type="PANTHER" id="PTHR33406">
    <property type="entry name" value="MEMBRANE PROTEIN MJ1562-RELATED"/>
    <property type="match status" value="1"/>
</dbReference>
<feature type="transmembrane region" description="Helical" evidence="8">
    <location>
        <begin position="376"/>
        <end position="395"/>
    </location>
</feature>
<dbReference type="PANTHER" id="PTHR33406:SF6">
    <property type="entry name" value="MEMBRANE PROTEIN YDGH-RELATED"/>
    <property type="match status" value="1"/>
</dbReference>
<dbReference type="RefSeq" id="WP_220340326.1">
    <property type="nucleotide sequence ID" value="NZ_JAEUAX010000011.1"/>
</dbReference>
<gene>
    <name evidence="10" type="ORF">JNB61_16275</name>
</gene>
<dbReference type="PROSITE" id="PS50156">
    <property type="entry name" value="SSD"/>
    <property type="match status" value="1"/>
</dbReference>
<dbReference type="InterPro" id="IPR000731">
    <property type="entry name" value="SSD"/>
</dbReference>
<keyword evidence="11" id="KW-1185">Reference proteome</keyword>
<comment type="similarity">
    <text evidence="2">Belongs to the resistance-nodulation-cell division (RND) (TC 2.A.6) family. MmpL subfamily.</text>
</comment>
<feature type="transmembrane region" description="Helical" evidence="8">
    <location>
        <begin position="203"/>
        <end position="225"/>
    </location>
</feature>
<feature type="transmembrane region" description="Helical" evidence="8">
    <location>
        <begin position="279"/>
        <end position="300"/>
    </location>
</feature>
<feature type="region of interest" description="Disordered" evidence="7">
    <location>
        <begin position="730"/>
        <end position="793"/>
    </location>
</feature>
<evidence type="ECO:0000256" key="4">
    <source>
        <dbReference type="ARBA" id="ARBA00022692"/>
    </source>
</evidence>
<reference evidence="10 11" key="1">
    <citation type="journal article" date="2021" name="MBio">
        <title>Poor Competitiveness of Bradyrhizobium in Pigeon Pea Root Colonization in Indian Soils.</title>
        <authorList>
            <person name="Chalasani D."/>
            <person name="Basu A."/>
            <person name="Pullabhotla S.V.S.R.N."/>
            <person name="Jorrin B."/>
            <person name="Neal A.L."/>
            <person name="Poole P.S."/>
            <person name="Podile A.R."/>
            <person name="Tkacz A."/>
        </authorList>
    </citation>
    <scope>NUCLEOTIDE SEQUENCE [LARGE SCALE GENOMIC DNA]</scope>
    <source>
        <strain evidence="10 11">HU12</strain>
    </source>
</reference>
<evidence type="ECO:0000313" key="11">
    <source>
        <dbReference type="Proteomes" id="UP000777440"/>
    </source>
</evidence>
<keyword evidence="3" id="KW-1003">Cell membrane</keyword>
<feature type="transmembrane region" description="Helical" evidence="8">
    <location>
        <begin position="21"/>
        <end position="39"/>
    </location>
</feature>